<dbReference type="Pfam" id="PF13828">
    <property type="entry name" value="DUF4190"/>
    <property type="match status" value="1"/>
</dbReference>
<reference evidence="3 4" key="1">
    <citation type="submission" date="2023-03" db="EMBL/GenBank/DDBJ databases">
        <title>Draft genome sequence of Streptomyces sp. K1PA1 isolated from peat swamp forest in Thailand.</title>
        <authorList>
            <person name="Klaysubun C."/>
            <person name="Duangmal K."/>
        </authorList>
    </citation>
    <scope>NUCLEOTIDE SEQUENCE [LARGE SCALE GENOMIC DNA]</scope>
    <source>
        <strain evidence="3 4">K1PA1</strain>
    </source>
</reference>
<evidence type="ECO:0000313" key="3">
    <source>
        <dbReference type="EMBL" id="MDF3301235.1"/>
    </source>
</evidence>
<name>A0ABT6ABP8_9ACTN</name>
<dbReference type="EMBL" id="JARJBB010000012">
    <property type="protein sequence ID" value="MDF3301235.1"/>
    <property type="molecule type" value="Genomic_DNA"/>
</dbReference>
<evidence type="ECO:0000259" key="2">
    <source>
        <dbReference type="Pfam" id="PF13828"/>
    </source>
</evidence>
<sequence>MTGHGSSPTAPSTSRTNGLAVASLVLGIIGVFLFNIILGPLAIVFGAVGLRKAPAKGGAGMAKAGIVLGIVDLVVFGALLAVSAANGGFHWYVGG</sequence>
<keyword evidence="1" id="KW-0472">Membrane</keyword>
<dbReference type="PANTHER" id="PTHR40040">
    <property type="entry name" value="SMALL HYDROPHOBIC PROTEIN-RELATED"/>
    <property type="match status" value="1"/>
</dbReference>
<feature type="transmembrane region" description="Helical" evidence="1">
    <location>
        <begin position="62"/>
        <end position="85"/>
    </location>
</feature>
<dbReference type="RefSeq" id="WP_276110800.1">
    <property type="nucleotide sequence ID" value="NZ_JARJBB010000012.1"/>
</dbReference>
<dbReference type="InterPro" id="IPR025241">
    <property type="entry name" value="DUF4190"/>
</dbReference>
<comment type="caution">
    <text evidence="3">The sequence shown here is derived from an EMBL/GenBank/DDBJ whole genome shotgun (WGS) entry which is preliminary data.</text>
</comment>
<keyword evidence="1" id="KW-1133">Transmembrane helix</keyword>
<evidence type="ECO:0000256" key="1">
    <source>
        <dbReference type="SAM" id="Phobius"/>
    </source>
</evidence>
<evidence type="ECO:0000313" key="4">
    <source>
        <dbReference type="Proteomes" id="UP001221150"/>
    </source>
</evidence>
<keyword evidence="4" id="KW-1185">Reference proteome</keyword>
<organism evidence="3 4">
    <name type="scientific">Streptomyces tropicalis</name>
    <dbReference type="NCBI Taxonomy" id="3034234"/>
    <lineage>
        <taxon>Bacteria</taxon>
        <taxon>Bacillati</taxon>
        <taxon>Actinomycetota</taxon>
        <taxon>Actinomycetes</taxon>
        <taxon>Kitasatosporales</taxon>
        <taxon>Streptomycetaceae</taxon>
        <taxon>Streptomyces</taxon>
    </lineage>
</organism>
<feature type="domain" description="DUF4190" evidence="2">
    <location>
        <begin position="19"/>
        <end position="78"/>
    </location>
</feature>
<dbReference type="InterPro" id="IPR055338">
    <property type="entry name" value="YqfX-like"/>
</dbReference>
<proteinExistence type="predicted"/>
<protein>
    <submittedName>
        <fullName evidence="3">DUF4190 domain-containing protein</fullName>
    </submittedName>
</protein>
<feature type="transmembrane region" description="Helical" evidence="1">
    <location>
        <begin position="20"/>
        <end position="50"/>
    </location>
</feature>
<accession>A0ABT6ABP8</accession>
<dbReference type="PANTHER" id="PTHR40040:SF1">
    <property type="entry name" value="MEMBRANE PROTEIN"/>
    <property type="match status" value="1"/>
</dbReference>
<gene>
    <name evidence="3" type="ORF">P3H78_21930</name>
</gene>
<dbReference type="Proteomes" id="UP001221150">
    <property type="component" value="Unassembled WGS sequence"/>
</dbReference>
<keyword evidence="1" id="KW-0812">Transmembrane</keyword>